<dbReference type="Proteomes" id="UP001219605">
    <property type="component" value="Chromosome"/>
</dbReference>
<evidence type="ECO:0000256" key="1">
    <source>
        <dbReference type="SAM" id="SignalP"/>
    </source>
</evidence>
<accession>A0ABY7ZWJ3</accession>
<evidence type="ECO:0000313" key="2">
    <source>
        <dbReference type="EMBL" id="WDZ86756.1"/>
    </source>
</evidence>
<dbReference type="RefSeq" id="WP_275033606.1">
    <property type="nucleotide sequence ID" value="NZ_CP118615.1"/>
</dbReference>
<feature type="chain" id="PRO_5046959251" description="Ig-like domain-containing protein" evidence="1">
    <location>
        <begin position="28"/>
        <end position="290"/>
    </location>
</feature>
<protein>
    <recommendedName>
        <fullName evidence="4">Ig-like domain-containing protein</fullName>
    </recommendedName>
</protein>
<evidence type="ECO:0008006" key="4">
    <source>
        <dbReference type="Google" id="ProtNLM"/>
    </source>
</evidence>
<organism evidence="2 3">
    <name type="scientific">Micromonospora cathayae</name>
    <dbReference type="NCBI Taxonomy" id="3028804"/>
    <lineage>
        <taxon>Bacteria</taxon>
        <taxon>Bacillati</taxon>
        <taxon>Actinomycetota</taxon>
        <taxon>Actinomycetes</taxon>
        <taxon>Micromonosporales</taxon>
        <taxon>Micromonosporaceae</taxon>
        <taxon>Micromonospora</taxon>
    </lineage>
</organism>
<proteinExistence type="predicted"/>
<name>A0ABY7ZWJ3_9ACTN</name>
<keyword evidence="3" id="KW-1185">Reference proteome</keyword>
<feature type="signal peptide" evidence="1">
    <location>
        <begin position="1"/>
        <end position="27"/>
    </location>
</feature>
<keyword evidence="1" id="KW-0732">Signal</keyword>
<evidence type="ECO:0000313" key="3">
    <source>
        <dbReference type="Proteomes" id="UP001219605"/>
    </source>
</evidence>
<reference evidence="2 3" key="1">
    <citation type="submission" date="2023-02" db="EMBL/GenBank/DDBJ databases">
        <authorList>
            <person name="Mo P."/>
        </authorList>
    </citation>
    <scope>NUCLEOTIDE SEQUENCE [LARGE SCALE GENOMIC DNA]</scope>
    <source>
        <strain evidence="2 3">HUAS 3</strain>
    </source>
</reference>
<dbReference type="EMBL" id="CP118615">
    <property type="protein sequence ID" value="WDZ86756.1"/>
    <property type="molecule type" value="Genomic_DNA"/>
</dbReference>
<sequence>MPRRLFPLLAAILVGVSVLTAPVQAGAAPTVPVAGTDDTGLTSQSTPTGCTTSVEWVQEGNHYYYGRGKVQCTAGRYRIKLVCRNLQTGVGYVTYGTTVVTAPNTATTTCNTGNTAESVHAVQDPPGTGLTGCVTWREWVHEGSSHYYGRGYVQCDTGRYKAKLVCRNEQTGVGYVRYGGTVVTAPGSATAQCDSGNTAESVQAVQDPPATGVNGCVTWMEWVHESFNTMYYGRGLVQCDTGRYGVQLSCRNIQTGQTYVVTGYAVTAPSTNSTTCYSGNRVESVQAVPQ</sequence>
<gene>
    <name evidence="2" type="ORF">PVK37_10330</name>
</gene>